<dbReference type="AlphaFoldDB" id="A0A078M8W9"/>
<protein>
    <submittedName>
        <fullName evidence="3">Short chain dehydrogenase/reductase oxidoreductase</fullName>
    </submittedName>
</protein>
<dbReference type="EMBL" id="LK391969">
    <property type="protein sequence ID" value="CEF25907.1"/>
    <property type="molecule type" value="Genomic_DNA"/>
</dbReference>
<dbReference type="GO" id="GO:0016491">
    <property type="term" value="F:oxidoreductase activity"/>
    <property type="evidence" value="ECO:0007669"/>
    <property type="project" value="UniProtKB-KW"/>
</dbReference>
<dbReference type="OrthoDB" id="9806974at2"/>
<dbReference type="SUPFAM" id="SSF51735">
    <property type="entry name" value="NAD(P)-binding Rossmann-fold domains"/>
    <property type="match status" value="1"/>
</dbReference>
<dbReference type="InterPro" id="IPR002347">
    <property type="entry name" value="SDR_fam"/>
</dbReference>
<dbReference type="PRINTS" id="PR00080">
    <property type="entry name" value="SDRFAMILY"/>
</dbReference>
<proteinExistence type="inferred from homology"/>
<evidence type="ECO:0000256" key="2">
    <source>
        <dbReference type="ARBA" id="ARBA00023002"/>
    </source>
</evidence>
<dbReference type="PATRIC" id="fig|1461581.3.peg.810"/>
<dbReference type="PANTHER" id="PTHR24321:SF8">
    <property type="entry name" value="ESTRADIOL 17-BETA-DEHYDROGENASE 8-RELATED"/>
    <property type="match status" value="1"/>
</dbReference>
<dbReference type="InterPro" id="IPR036291">
    <property type="entry name" value="NAD(P)-bd_dom_sf"/>
</dbReference>
<sequence>MKLDNKIAFVTGAAQGMGAAIVRQFVEQGAVVYAADINEEAINASVADLEGRAHAVVCNVMDEASVQAAMQRIADEAGRLDVLVNNAGTGSVDSFLDTPVEHWDRVVGVNLKGTFLCAREAARLMVSKGTAGTIINFSSTGALTGEGPSHYVASKAGVMGLTRSLARELAPQKIRVNTIVPGPTDTPMMAGIPDEWMQAMIAAIPLGRLCQPEEVARVVAFMASDDAGFITGQNITVNGGSAFL</sequence>
<organism evidence="3">
    <name type="scientific">Pseudomonas saudimassiliensis</name>
    <dbReference type="NCBI Taxonomy" id="1461581"/>
    <lineage>
        <taxon>Bacteria</taxon>
        <taxon>Pseudomonadati</taxon>
        <taxon>Pseudomonadota</taxon>
        <taxon>Gammaproteobacteria</taxon>
        <taxon>Pseudomonadales</taxon>
        <taxon>Pseudomonadaceae</taxon>
        <taxon>Pseudomonas</taxon>
    </lineage>
</organism>
<dbReference type="FunFam" id="3.40.50.720:FF:000084">
    <property type="entry name" value="Short-chain dehydrogenase reductase"/>
    <property type="match status" value="1"/>
</dbReference>
<dbReference type="PRINTS" id="PR00081">
    <property type="entry name" value="GDHRDH"/>
</dbReference>
<gene>
    <name evidence="3" type="ORF">BN1049_00826</name>
</gene>
<evidence type="ECO:0000256" key="1">
    <source>
        <dbReference type="ARBA" id="ARBA00006484"/>
    </source>
</evidence>
<dbReference type="NCBIfam" id="NF005559">
    <property type="entry name" value="PRK07231.1"/>
    <property type="match status" value="1"/>
</dbReference>
<dbReference type="EMBL" id="LM997413">
    <property type="protein sequence ID" value="CEA02669.1"/>
    <property type="molecule type" value="Genomic_DNA"/>
</dbReference>
<comment type="similarity">
    <text evidence="1">Belongs to the short-chain dehydrogenases/reductases (SDR) family.</text>
</comment>
<name>A0A078M8W9_9PSED</name>
<reference evidence="3" key="1">
    <citation type="submission" date="2014-07" db="EMBL/GenBank/DDBJ databases">
        <authorList>
            <person name="Urmite Genomes Urmite Genomes"/>
        </authorList>
    </citation>
    <scope>NUCLEOTIDE SEQUENCE</scope>
    <source>
        <strain evidence="3">12M76_air</strain>
    </source>
</reference>
<keyword evidence="2" id="KW-0560">Oxidoreductase</keyword>
<dbReference type="Pfam" id="PF13561">
    <property type="entry name" value="adh_short_C2"/>
    <property type="match status" value="1"/>
</dbReference>
<dbReference type="PANTHER" id="PTHR24321">
    <property type="entry name" value="DEHYDROGENASES, SHORT CHAIN"/>
    <property type="match status" value="1"/>
</dbReference>
<dbReference type="RefSeq" id="WP_044498451.1">
    <property type="nucleotide sequence ID" value="NZ_LK391969.1"/>
</dbReference>
<dbReference type="Gene3D" id="3.40.50.720">
    <property type="entry name" value="NAD(P)-binding Rossmann-like Domain"/>
    <property type="match status" value="1"/>
</dbReference>
<dbReference type="CDD" id="cd05233">
    <property type="entry name" value="SDR_c"/>
    <property type="match status" value="1"/>
</dbReference>
<accession>A0A078M8W9</accession>
<evidence type="ECO:0000313" key="3">
    <source>
        <dbReference type="EMBL" id="CEA02669.1"/>
    </source>
</evidence>